<dbReference type="InterPro" id="IPR013324">
    <property type="entry name" value="RNA_pol_sigma_r3/r4-like"/>
</dbReference>
<dbReference type="NCBIfam" id="TIGR02937">
    <property type="entry name" value="sigma70-ECF"/>
    <property type="match status" value="1"/>
</dbReference>
<dbReference type="Gene3D" id="1.10.1740.10">
    <property type="match status" value="1"/>
</dbReference>
<keyword evidence="3" id="KW-0731">Sigma factor</keyword>
<protein>
    <submittedName>
        <fullName evidence="6">RNA polymerase sigma factor (Sigma-70 family)</fullName>
    </submittedName>
</protein>
<dbReference type="InterPro" id="IPR014284">
    <property type="entry name" value="RNA_pol_sigma-70_dom"/>
</dbReference>
<comment type="similarity">
    <text evidence="1">Belongs to the sigma-70 factor family. ECF subfamily.</text>
</comment>
<keyword evidence="7" id="KW-1185">Reference proteome</keyword>
<proteinExistence type="inferred from homology"/>
<accession>A0A495ED86</accession>
<dbReference type="CDD" id="cd06171">
    <property type="entry name" value="Sigma70_r4"/>
    <property type="match status" value="1"/>
</dbReference>
<evidence type="ECO:0000256" key="1">
    <source>
        <dbReference type="ARBA" id="ARBA00010641"/>
    </source>
</evidence>
<dbReference type="GO" id="GO:0016987">
    <property type="term" value="F:sigma factor activity"/>
    <property type="evidence" value="ECO:0007669"/>
    <property type="project" value="UniProtKB-KW"/>
</dbReference>
<dbReference type="InterPro" id="IPR036388">
    <property type="entry name" value="WH-like_DNA-bd_sf"/>
</dbReference>
<dbReference type="Gene3D" id="1.10.10.10">
    <property type="entry name" value="Winged helix-like DNA-binding domain superfamily/Winged helix DNA-binding domain"/>
    <property type="match status" value="1"/>
</dbReference>
<dbReference type="InterPro" id="IPR013325">
    <property type="entry name" value="RNA_pol_sigma_r2"/>
</dbReference>
<evidence type="ECO:0000313" key="7">
    <source>
        <dbReference type="Proteomes" id="UP000269412"/>
    </source>
</evidence>
<evidence type="ECO:0000256" key="4">
    <source>
        <dbReference type="ARBA" id="ARBA00023163"/>
    </source>
</evidence>
<dbReference type="GO" id="GO:0003677">
    <property type="term" value="F:DNA binding"/>
    <property type="evidence" value="ECO:0007669"/>
    <property type="project" value="InterPro"/>
</dbReference>
<sequence length="193" mass="22737">MQTLINKASIELWNNLKTGDVEALGKLYDLYVDSLFRYGLHTSNDKEYVMDCIHDLFLDLYKYRSKIAATENVEYYLFKALKRKINRKYRSKLITTADISYFTKNQSIPSFEEDMISMQHNTEKINKLKAAFHLLTKRQKKGITLRYTENKPYEEIAEILNVSVASSRTIIYRGIKVLRQHLALFLLFLSNIF</sequence>
<dbReference type="RefSeq" id="WP_170146699.1">
    <property type="nucleotide sequence ID" value="NZ_RBIQ01000007.1"/>
</dbReference>
<dbReference type="InterPro" id="IPR013249">
    <property type="entry name" value="RNA_pol_sigma70_r4_t2"/>
</dbReference>
<evidence type="ECO:0000259" key="5">
    <source>
        <dbReference type="Pfam" id="PF08281"/>
    </source>
</evidence>
<keyword evidence="2" id="KW-0805">Transcription regulation</keyword>
<dbReference type="SUPFAM" id="SSF88946">
    <property type="entry name" value="Sigma2 domain of RNA polymerase sigma factors"/>
    <property type="match status" value="1"/>
</dbReference>
<dbReference type="EMBL" id="RBIQ01000007">
    <property type="protein sequence ID" value="RKR14860.1"/>
    <property type="molecule type" value="Genomic_DNA"/>
</dbReference>
<evidence type="ECO:0000256" key="3">
    <source>
        <dbReference type="ARBA" id="ARBA00023082"/>
    </source>
</evidence>
<organism evidence="6 7">
    <name type="scientific">Maribacter vaceletii</name>
    <dbReference type="NCBI Taxonomy" id="1206816"/>
    <lineage>
        <taxon>Bacteria</taxon>
        <taxon>Pseudomonadati</taxon>
        <taxon>Bacteroidota</taxon>
        <taxon>Flavobacteriia</taxon>
        <taxon>Flavobacteriales</taxon>
        <taxon>Flavobacteriaceae</taxon>
        <taxon>Maribacter</taxon>
    </lineage>
</organism>
<dbReference type="Pfam" id="PF08281">
    <property type="entry name" value="Sigma70_r4_2"/>
    <property type="match status" value="1"/>
</dbReference>
<dbReference type="PANTHER" id="PTHR43133:SF46">
    <property type="entry name" value="RNA POLYMERASE SIGMA-70 FACTOR ECF SUBFAMILY"/>
    <property type="match status" value="1"/>
</dbReference>
<evidence type="ECO:0000256" key="2">
    <source>
        <dbReference type="ARBA" id="ARBA00023015"/>
    </source>
</evidence>
<dbReference type="InterPro" id="IPR039425">
    <property type="entry name" value="RNA_pol_sigma-70-like"/>
</dbReference>
<dbReference type="SUPFAM" id="SSF88659">
    <property type="entry name" value="Sigma3 and sigma4 domains of RNA polymerase sigma factors"/>
    <property type="match status" value="1"/>
</dbReference>
<name>A0A495ED86_9FLAO</name>
<dbReference type="Proteomes" id="UP000269412">
    <property type="component" value="Unassembled WGS sequence"/>
</dbReference>
<comment type="caution">
    <text evidence="6">The sequence shown here is derived from an EMBL/GenBank/DDBJ whole genome shotgun (WGS) entry which is preliminary data.</text>
</comment>
<dbReference type="GO" id="GO:0006352">
    <property type="term" value="P:DNA-templated transcription initiation"/>
    <property type="evidence" value="ECO:0007669"/>
    <property type="project" value="InterPro"/>
</dbReference>
<reference evidence="6 7" key="1">
    <citation type="submission" date="2018-10" db="EMBL/GenBank/DDBJ databases">
        <title>Genomic Encyclopedia of Archaeal and Bacterial Type Strains, Phase II (KMG-II): from individual species to whole genera.</title>
        <authorList>
            <person name="Goeker M."/>
        </authorList>
    </citation>
    <scope>NUCLEOTIDE SEQUENCE [LARGE SCALE GENOMIC DNA]</scope>
    <source>
        <strain evidence="6 7">DSM 25230</strain>
    </source>
</reference>
<evidence type="ECO:0000313" key="6">
    <source>
        <dbReference type="EMBL" id="RKR14860.1"/>
    </source>
</evidence>
<keyword evidence="4" id="KW-0804">Transcription</keyword>
<dbReference type="AlphaFoldDB" id="A0A495ED86"/>
<feature type="domain" description="RNA polymerase sigma factor 70 region 4 type 2" evidence="5">
    <location>
        <begin position="127"/>
        <end position="176"/>
    </location>
</feature>
<gene>
    <name evidence="6" type="ORF">CLV91_0941</name>
</gene>
<dbReference type="PANTHER" id="PTHR43133">
    <property type="entry name" value="RNA POLYMERASE ECF-TYPE SIGMA FACTO"/>
    <property type="match status" value="1"/>
</dbReference>